<feature type="transmembrane region" description="Helical" evidence="8">
    <location>
        <begin position="132"/>
        <end position="155"/>
    </location>
</feature>
<protein>
    <submittedName>
        <fullName evidence="10">MFS transporter</fullName>
    </submittedName>
</protein>
<evidence type="ECO:0000256" key="2">
    <source>
        <dbReference type="ARBA" id="ARBA00008335"/>
    </source>
</evidence>
<dbReference type="PANTHER" id="PTHR43271:SF1">
    <property type="entry name" value="INNER MEMBRANE TRANSPORT PROTEIN YNFM"/>
    <property type="match status" value="1"/>
</dbReference>
<dbReference type="Pfam" id="PF07690">
    <property type="entry name" value="MFS_1"/>
    <property type="match status" value="1"/>
</dbReference>
<comment type="similarity">
    <text evidence="2">Belongs to the major facilitator superfamily.</text>
</comment>
<dbReference type="EMBL" id="JAFEUM010000001">
    <property type="protein sequence ID" value="MBM7035355.1"/>
    <property type="molecule type" value="Genomic_DNA"/>
</dbReference>
<feature type="transmembrane region" description="Helical" evidence="8">
    <location>
        <begin position="278"/>
        <end position="298"/>
    </location>
</feature>
<reference evidence="10 11" key="1">
    <citation type="submission" date="2021-02" db="EMBL/GenBank/DDBJ databases">
        <authorList>
            <person name="Park J.-S."/>
        </authorList>
    </citation>
    <scope>NUCLEOTIDE SEQUENCE [LARGE SCALE GENOMIC DNA]</scope>
    <source>
        <strain evidence="10 11">188UL20-2</strain>
    </source>
</reference>
<feature type="transmembrane region" description="Helical" evidence="8">
    <location>
        <begin position="214"/>
        <end position="235"/>
    </location>
</feature>
<proteinExistence type="inferred from homology"/>
<evidence type="ECO:0000256" key="8">
    <source>
        <dbReference type="SAM" id="Phobius"/>
    </source>
</evidence>
<keyword evidence="5 8" id="KW-0812">Transmembrane</keyword>
<name>A0ABS2HCN6_9VIBR</name>
<dbReference type="PANTHER" id="PTHR43271">
    <property type="entry name" value="BLL2771 PROTEIN"/>
    <property type="match status" value="1"/>
</dbReference>
<evidence type="ECO:0000256" key="1">
    <source>
        <dbReference type="ARBA" id="ARBA00004651"/>
    </source>
</evidence>
<comment type="subcellular location">
    <subcellularLocation>
        <location evidence="1">Cell membrane</location>
        <topology evidence="1">Multi-pass membrane protein</topology>
    </subcellularLocation>
</comment>
<evidence type="ECO:0000259" key="9">
    <source>
        <dbReference type="PROSITE" id="PS50850"/>
    </source>
</evidence>
<keyword evidence="3" id="KW-0813">Transport</keyword>
<feature type="transmembrane region" description="Helical" evidence="8">
    <location>
        <begin position="363"/>
        <end position="383"/>
    </location>
</feature>
<keyword evidence="6 8" id="KW-1133">Transmembrane helix</keyword>
<evidence type="ECO:0000256" key="7">
    <source>
        <dbReference type="ARBA" id="ARBA00023136"/>
    </source>
</evidence>
<organism evidence="10 11">
    <name type="scientific">Vibrio ulleungensis</name>
    <dbReference type="NCBI Taxonomy" id="2807619"/>
    <lineage>
        <taxon>Bacteria</taxon>
        <taxon>Pseudomonadati</taxon>
        <taxon>Pseudomonadota</taxon>
        <taxon>Gammaproteobacteria</taxon>
        <taxon>Vibrionales</taxon>
        <taxon>Vibrionaceae</taxon>
        <taxon>Vibrio</taxon>
    </lineage>
</organism>
<keyword evidence="7 8" id="KW-0472">Membrane</keyword>
<sequence>MIDKGSPQYKRITQSLAIGSFIIFCNLYLFQPILPYMAVQFTVSETQINWLFAATTLGISISLVPWAIASETFGRKPIILLSLFAIPIIGLSMVFTTTLLQLVIARALMGIAVAAFAGVAVAYMVEELTPRAFAVAIGGYIAANSLGGIFGRILGGVLTDYFDWRNAVLVFVVGSLIGALFIAFTLPNQYNFTPQKRMLTHHNRSVLLHLKNRTLWLAMLIGGANFALFVNLYSVMGFRLVSEPHSLPVGLASLIFLCYLAGTISSKLTNHWVQRHDPLSGILLGACVSLSGMLISGLDSIPLMLGGLLLISGGAFFAHTLAYSWVSQQATTAKATATALYLVHYYIGGSLGGFLLLYCWQSFGWYGVMAGASLLYLAIFSWIHQIKQHQLKTSANDPESTALSKLKYSSAGK</sequence>
<dbReference type="Proteomes" id="UP000809621">
    <property type="component" value="Unassembled WGS sequence"/>
</dbReference>
<comment type="caution">
    <text evidence="10">The sequence shown here is derived from an EMBL/GenBank/DDBJ whole genome shotgun (WGS) entry which is preliminary data.</text>
</comment>
<evidence type="ECO:0000256" key="3">
    <source>
        <dbReference type="ARBA" id="ARBA00022448"/>
    </source>
</evidence>
<keyword evidence="4" id="KW-1003">Cell membrane</keyword>
<feature type="domain" description="Major facilitator superfamily (MFS) profile" evidence="9">
    <location>
        <begin position="12"/>
        <end position="388"/>
    </location>
</feature>
<feature type="transmembrane region" description="Helical" evidence="8">
    <location>
        <begin position="12"/>
        <end position="30"/>
    </location>
</feature>
<evidence type="ECO:0000256" key="4">
    <source>
        <dbReference type="ARBA" id="ARBA00022475"/>
    </source>
</evidence>
<feature type="transmembrane region" description="Helical" evidence="8">
    <location>
        <begin position="167"/>
        <end position="187"/>
    </location>
</feature>
<dbReference type="CDD" id="cd17324">
    <property type="entry name" value="MFS_NepI_like"/>
    <property type="match status" value="1"/>
</dbReference>
<dbReference type="InterPro" id="IPR036259">
    <property type="entry name" value="MFS_trans_sf"/>
</dbReference>
<feature type="transmembrane region" description="Helical" evidence="8">
    <location>
        <begin position="247"/>
        <end position="266"/>
    </location>
</feature>
<feature type="transmembrane region" description="Helical" evidence="8">
    <location>
        <begin position="50"/>
        <end position="69"/>
    </location>
</feature>
<dbReference type="PROSITE" id="PS50850">
    <property type="entry name" value="MFS"/>
    <property type="match status" value="1"/>
</dbReference>
<evidence type="ECO:0000313" key="10">
    <source>
        <dbReference type="EMBL" id="MBM7035355.1"/>
    </source>
</evidence>
<dbReference type="InterPro" id="IPR020846">
    <property type="entry name" value="MFS_dom"/>
</dbReference>
<evidence type="ECO:0000256" key="5">
    <source>
        <dbReference type="ARBA" id="ARBA00022692"/>
    </source>
</evidence>
<dbReference type="InterPro" id="IPR011701">
    <property type="entry name" value="MFS"/>
</dbReference>
<feature type="transmembrane region" description="Helical" evidence="8">
    <location>
        <begin position="78"/>
        <end position="97"/>
    </location>
</feature>
<accession>A0ABS2HCN6</accession>
<feature type="transmembrane region" description="Helical" evidence="8">
    <location>
        <begin position="103"/>
        <end position="125"/>
    </location>
</feature>
<keyword evidence="11" id="KW-1185">Reference proteome</keyword>
<dbReference type="SUPFAM" id="SSF103473">
    <property type="entry name" value="MFS general substrate transporter"/>
    <property type="match status" value="1"/>
</dbReference>
<dbReference type="Gene3D" id="1.20.1250.20">
    <property type="entry name" value="MFS general substrate transporter like domains"/>
    <property type="match status" value="1"/>
</dbReference>
<gene>
    <name evidence="10" type="ORF">JQC93_02960</name>
</gene>
<evidence type="ECO:0000256" key="6">
    <source>
        <dbReference type="ARBA" id="ARBA00022989"/>
    </source>
</evidence>
<evidence type="ECO:0000313" key="11">
    <source>
        <dbReference type="Proteomes" id="UP000809621"/>
    </source>
</evidence>
<feature type="transmembrane region" description="Helical" evidence="8">
    <location>
        <begin position="304"/>
        <end position="326"/>
    </location>
</feature>
<dbReference type="RefSeq" id="WP_205156963.1">
    <property type="nucleotide sequence ID" value="NZ_JAFEUM010000001.1"/>
</dbReference>
<feature type="transmembrane region" description="Helical" evidence="8">
    <location>
        <begin position="338"/>
        <end position="357"/>
    </location>
</feature>